<proteinExistence type="predicted"/>
<protein>
    <submittedName>
        <fullName evidence="1">Aldolase/citrate lyase family protein</fullName>
    </submittedName>
</protein>
<reference evidence="1" key="1">
    <citation type="submission" date="2022-04" db="EMBL/GenBank/DDBJ databases">
        <title>Hymenobacter sp. isolated from the air.</title>
        <authorList>
            <person name="Won M."/>
            <person name="Lee C.-M."/>
            <person name="Woen H.-Y."/>
            <person name="Kwon S.-W."/>
        </authorList>
    </citation>
    <scope>NUCLEOTIDE SEQUENCE</scope>
    <source>
        <strain evidence="1">5116S-3</strain>
    </source>
</reference>
<dbReference type="KEGG" id="hcu:MUN79_22300"/>
<dbReference type="RefSeq" id="WP_244674741.1">
    <property type="nucleotide sequence ID" value="NZ_CP095046.1"/>
</dbReference>
<dbReference type="AlphaFoldDB" id="A0A8T9Q8I8"/>
<organism evidence="1 2">
    <name type="scientific">Hymenobacter cellulosilyticus</name>
    <dbReference type="NCBI Taxonomy" id="2932248"/>
    <lineage>
        <taxon>Bacteria</taxon>
        <taxon>Pseudomonadati</taxon>
        <taxon>Bacteroidota</taxon>
        <taxon>Cytophagia</taxon>
        <taxon>Cytophagales</taxon>
        <taxon>Hymenobacteraceae</taxon>
        <taxon>Hymenobacter</taxon>
    </lineage>
</organism>
<dbReference type="EMBL" id="CP095046">
    <property type="protein sequence ID" value="UOQ71333.1"/>
    <property type="molecule type" value="Genomic_DNA"/>
</dbReference>
<dbReference type="Gene3D" id="3.20.20.60">
    <property type="entry name" value="Phosphoenolpyruvate-binding domains"/>
    <property type="match status" value="1"/>
</dbReference>
<keyword evidence="2" id="KW-1185">Reference proteome</keyword>
<keyword evidence="1" id="KW-0456">Lyase</keyword>
<dbReference type="SUPFAM" id="SSF51621">
    <property type="entry name" value="Phosphoenolpyruvate/pyruvate domain"/>
    <property type="match status" value="1"/>
</dbReference>
<dbReference type="Proteomes" id="UP000831796">
    <property type="component" value="Chromosome"/>
</dbReference>
<evidence type="ECO:0000313" key="2">
    <source>
        <dbReference type="Proteomes" id="UP000831796"/>
    </source>
</evidence>
<dbReference type="GO" id="GO:0016829">
    <property type="term" value="F:lyase activity"/>
    <property type="evidence" value="ECO:0007669"/>
    <property type="project" value="UniProtKB-KW"/>
</dbReference>
<gene>
    <name evidence="1" type="ORF">MUN79_22300</name>
</gene>
<dbReference type="InterPro" id="IPR040442">
    <property type="entry name" value="Pyrv_kinase-like_dom_sf"/>
</dbReference>
<name>A0A8T9Q8I8_9BACT</name>
<accession>A0A8T9Q8I8</accession>
<sequence>MSYLQPYHFARFQAAGFLGFYQRVRRSGGILCFDLEDGIQHPDPERCLLLKREQRRNVVTLLRELAPHLDFAGLGLRINAPGTAAYAEDVQALQLLPRLGYVFVPKVENAAQVQTVHNALPAERLPELIPVVETGRALTT</sequence>
<dbReference type="InterPro" id="IPR015813">
    <property type="entry name" value="Pyrv/PenolPyrv_kinase-like_dom"/>
</dbReference>
<evidence type="ECO:0000313" key="1">
    <source>
        <dbReference type="EMBL" id="UOQ71333.1"/>
    </source>
</evidence>